<name>A0ACC2HW33_9PLEO</name>
<proteinExistence type="predicted"/>
<keyword evidence="2" id="KW-1185">Reference proteome</keyword>
<organism evidence="1 2">
    <name type="scientific">Boeremia exigua</name>
    <dbReference type="NCBI Taxonomy" id="749465"/>
    <lineage>
        <taxon>Eukaryota</taxon>
        <taxon>Fungi</taxon>
        <taxon>Dikarya</taxon>
        <taxon>Ascomycota</taxon>
        <taxon>Pezizomycotina</taxon>
        <taxon>Dothideomycetes</taxon>
        <taxon>Pleosporomycetidae</taxon>
        <taxon>Pleosporales</taxon>
        <taxon>Pleosporineae</taxon>
        <taxon>Didymellaceae</taxon>
        <taxon>Boeremia</taxon>
    </lineage>
</organism>
<evidence type="ECO:0000313" key="1">
    <source>
        <dbReference type="EMBL" id="KAJ8107100.1"/>
    </source>
</evidence>
<dbReference type="Proteomes" id="UP001153331">
    <property type="component" value="Unassembled WGS sequence"/>
</dbReference>
<comment type="caution">
    <text evidence="1">The sequence shown here is derived from an EMBL/GenBank/DDBJ whole genome shotgun (WGS) entry which is preliminary data.</text>
</comment>
<dbReference type="EMBL" id="JAPHNI010001004">
    <property type="protein sequence ID" value="KAJ8107100.1"/>
    <property type="molecule type" value="Genomic_DNA"/>
</dbReference>
<accession>A0ACC2HW33</accession>
<protein>
    <submittedName>
        <fullName evidence="1">Uncharacterized protein</fullName>
    </submittedName>
</protein>
<gene>
    <name evidence="1" type="ORF">OPT61_g9098</name>
</gene>
<reference evidence="1" key="1">
    <citation type="submission" date="2022-11" db="EMBL/GenBank/DDBJ databases">
        <title>Genome Sequence of Boeremia exigua.</title>
        <authorList>
            <person name="Buettner E."/>
        </authorList>
    </citation>
    <scope>NUCLEOTIDE SEQUENCE</scope>
    <source>
        <strain evidence="1">CU02</strain>
    </source>
</reference>
<evidence type="ECO:0000313" key="2">
    <source>
        <dbReference type="Proteomes" id="UP001153331"/>
    </source>
</evidence>
<sequence>MSTSSSSKKRIVVTGGSGVVGRCVIEKLLSYGHEILNVDQTPLDNPRVHTLKADLTDGAQAFNALSCHFQISEPFRETLRTPDVVIHLAVIGRDAAQLDPPVFAIVTPVNTAH</sequence>